<evidence type="ECO:0000256" key="1">
    <source>
        <dbReference type="SAM" id="SignalP"/>
    </source>
</evidence>
<dbReference type="AlphaFoldDB" id="A0A131YGA1"/>
<evidence type="ECO:0008006" key="3">
    <source>
        <dbReference type="Google" id="ProtNLM"/>
    </source>
</evidence>
<organism evidence="2">
    <name type="scientific">Rhipicephalus appendiculatus</name>
    <name type="common">Brown ear tick</name>
    <dbReference type="NCBI Taxonomy" id="34631"/>
    <lineage>
        <taxon>Eukaryota</taxon>
        <taxon>Metazoa</taxon>
        <taxon>Ecdysozoa</taxon>
        <taxon>Arthropoda</taxon>
        <taxon>Chelicerata</taxon>
        <taxon>Arachnida</taxon>
        <taxon>Acari</taxon>
        <taxon>Parasitiformes</taxon>
        <taxon>Ixodida</taxon>
        <taxon>Ixodoidea</taxon>
        <taxon>Ixodidae</taxon>
        <taxon>Rhipicephalinae</taxon>
        <taxon>Rhipicephalus</taxon>
        <taxon>Rhipicephalus</taxon>
    </lineage>
</organism>
<name>A0A131YGA1_RHIAP</name>
<evidence type="ECO:0000313" key="2">
    <source>
        <dbReference type="EMBL" id="JAP76951.1"/>
    </source>
</evidence>
<feature type="signal peptide" evidence="1">
    <location>
        <begin position="1"/>
        <end position="26"/>
    </location>
</feature>
<dbReference type="EMBL" id="GEDV01011606">
    <property type="protein sequence ID" value="JAP76951.1"/>
    <property type="molecule type" value="Transcribed_RNA"/>
</dbReference>
<protein>
    <recommendedName>
        <fullName evidence="3">Secreted protein</fullName>
    </recommendedName>
</protein>
<reference evidence="2" key="1">
    <citation type="journal article" date="2016" name="Ticks Tick Borne Dis.">
        <title>De novo assembly and annotation of the salivary gland transcriptome of Rhipicephalus appendiculatus male and female ticks during blood feeding.</title>
        <authorList>
            <person name="de Castro M.H."/>
            <person name="de Klerk D."/>
            <person name="Pienaar R."/>
            <person name="Latif A.A."/>
            <person name="Rees D.J."/>
            <person name="Mans B.J."/>
        </authorList>
    </citation>
    <scope>NUCLEOTIDE SEQUENCE</scope>
    <source>
        <tissue evidence="2">Salivary glands</tissue>
    </source>
</reference>
<feature type="chain" id="PRO_5007285065" description="Secreted protein" evidence="1">
    <location>
        <begin position="27"/>
        <end position="102"/>
    </location>
</feature>
<proteinExistence type="predicted"/>
<sequence>MPNENTAFLFSFQLICLLANSSQAAAQFYNHVRLRGITTWYMKRSMKKKCRHKAHPDFKLCTVDSVAFIIYCLSTITFSDHQQHKELHSRRIESTAVNRQYH</sequence>
<accession>A0A131YGA1</accession>
<keyword evidence="1" id="KW-0732">Signal</keyword>